<sequence>MDLTTVIQGLKAKSQKYQEQQLLDGKESTGANFKCNKCKDLGFIEVGINTYRKCECRLREELLQRFKNAGVNLEEIKDIEEYETYNSLSGKGKLITEKFINEYKDIKKDRKNGITFMGQAGSGKTFLSLFIAKKLIEEGFNVRYMSYLEAIRELKSLTLNRDEYEKKFNEYINADVLIIDDLFKNKILNGQLKNGLTEADLNHIMPVINQRYINHKSMVISTECRANQLIELDGATNGRILEASKYTVTFDKGCNYRLINLLERGI</sequence>
<dbReference type="PANTHER" id="PTHR30050">
    <property type="entry name" value="CHROMOSOMAL REPLICATION INITIATOR PROTEIN DNAA"/>
    <property type="match status" value="1"/>
</dbReference>
<dbReference type="CDD" id="cd00009">
    <property type="entry name" value="AAA"/>
    <property type="match status" value="1"/>
</dbReference>
<dbReference type="Gene3D" id="3.40.50.300">
    <property type="entry name" value="P-loop containing nucleotide triphosphate hydrolases"/>
    <property type="match status" value="1"/>
</dbReference>
<dbReference type="SUPFAM" id="SSF52540">
    <property type="entry name" value="P-loop containing nucleoside triphosphate hydrolases"/>
    <property type="match status" value="1"/>
</dbReference>
<dbReference type="GO" id="GO:0005524">
    <property type="term" value="F:ATP binding"/>
    <property type="evidence" value="ECO:0007669"/>
    <property type="project" value="InterPro"/>
</dbReference>
<dbReference type="RefSeq" id="WP_080022409.1">
    <property type="nucleotide sequence ID" value="NZ_LTAY01000031.1"/>
</dbReference>
<evidence type="ECO:0000259" key="2">
    <source>
        <dbReference type="Pfam" id="PF01695"/>
    </source>
</evidence>
<dbReference type="Proteomes" id="UP000191448">
    <property type="component" value="Unassembled WGS sequence"/>
</dbReference>
<evidence type="ECO:0000256" key="1">
    <source>
        <dbReference type="SAM" id="Coils"/>
    </source>
</evidence>
<accession>A0A1V4SY14</accession>
<reference evidence="3 4" key="1">
    <citation type="submission" date="2016-02" db="EMBL/GenBank/DDBJ databases">
        <title>Genome sequence of Clostridium thermobutyricum DSM 4928.</title>
        <authorList>
            <person name="Poehlein A."/>
            <person name="Daniel R."/>
        </authorList>
    </citation>
    <scope>NUCLEOTIDE SEQUENCE [LARGE SCALE GENOMIC DNA]</scope>
    <source>
        <strain evidence="3 4">DSM 4928</strain>
    </source>
</reference>
<dbReference type="GO" id="GO:0006260">
    <property type="term" value="P:DNA replication"/>
    <property type="evidence" value="ECO:0007669"/>
    <property type="project" value="TreeGrafter"/>
</dbReference>
<evidence type="ECO:0000313" key="4">
    <source>
        <dbReference type="Proteomes" id="UP000191448"/>
    </source>
</evidence>
<dbReference type="EMBL" id="LTAY01000031">
    <property type="protein sequence ID" value="OPX48471.1"/>
    <property type="molecule type" value="Genomic_DNA"/>
</dbReference>
<dbReference type="Pfam" id="PF01695">
    <property type="entry name" value="IstB_IS21"/>
    <property type="match status" value="1"/>
</dbReference>
<dbReference type="InterPro" id="IPR002611">
    <property type="entry name" value="IstB_ATP-bd"/>
</dbReference>
<keyword evidence="1" id="KW-0175">Coiled coil</keyword>
<dbReference type="InterPro" id="IPR027417">
    <property type="entry name" value="P-loop_NTPase"/>
</dbReference>
<evidence type="ECO:0000313" key="3">
    <source>
        <dbReference type="EMBL" id="OPX48471.1"/>
    </source>
</evidence>
<protein>
    <recommendedName>
        <fullName evidence="2">IstB-like ATP-binding domain-containing protein</fullName>
    </recommendedName>
</protein>
<feature type="coiled-coil region" evidence="1">
    <location>
        <begin position="147"/>
        <end position="174"/>
    </location>
</feature>
<feature type="domain" description="IstB-like ATP-binding" evidence="2">
    <location>
        <begin position="73"/>
        <end position="223"/>
    </location>
</feature>
<gene>
    <name evidence="3" type="ORF">CLTHE_11490</name>
</gene>
<proteinExistence type="predicted"/>
<name>A0A1V4SY14_9CLOT</name>
<comment type="caution">
    <text evidence="3">The sequence shown here is derived from an EMBL/GenBank/DDBJ whole genome shotgun (WGS) entry which is preliminary data.</text>
</comment>
<dbReference type="PANTHER" id="PTHR30050:SF10">
    <property type="entry name" value="PHAGE-LIKE ELEMENT PBSX PROTEIN XKDC"/>
    <property type="match status" value="1"/>
</dbReference>
<dbReference type="AlphaFoldDB" id="A0A1V4SY14"/>
<organism evidence="3 4">
    <name type="scientific">Clostridium thermobutyricum DSM 4928</name>
    <dbReference type="NCBI Taxonomy" id="1121339"/>
    <lineage>
        <taxon>Bacteria</taxon>
        <taxon>Bacillati</taxon>
        <taxon>Bacillota</taxon>
        <taxon>Clostridia</taxon>
        <taxon>Eubacteriales</taxon>
        <taxon>Clostridiaceae</taxon>
        <taxon>Clostridium</taxon>
    </lineage>
</organism>
<dbReference type="OrthoDB" id="1655960at2"/>